<feature type="transmembrane region" description="Helical" evidence="8">
    <location>
        <begin position="61"/>
        <end position="93"/>
    </location>
</feature>
<feature type="transmembrane region" description="Helical" evidence="8">
    <location>
        <begin position="6"/>
        <end position="29"/>
    </location>
</feature>
<evidence type="ECO:0000313" key="9">
    <source>
        <dbReference type="EMBL" id="SDK33466.1"/>
    </source>
</evidence>
<comment type="subcellular location">
    <subcellularLocation>
        <location evidence="1">Cell membrane</location>
        <topology evidence="1">Multi-pass membrane protein</topology>
    </subcellularLocation>
</comment>
<evidence type="ECO:0000256" key="8">
    <source>
        <dbReference type="SAM" id="Phobius"/>
    </source>
</evidence>
<evidence type="ECO:0000256" key="5">
    <source>
        <dbReference type="ARBA" id="ARBA00022960"/>
    </source>
</evidence>
<keyword evidence="6 8" id="KW-1133">Transmembrane helix</keyword>
<protein>
    <submittedName>
        <fullName evidence="9">Rod shape-determining protein MreD</fullName>
    </submittedName>
</protein>
<dbReference type="Proteomes" id="UP000199433">
    <property type="component" value="Unassembled WGS sequence"/>
</dbReference>
<dbReference type="NCBIfam" id="TIGR03426">
    <property type="entry name" value="shape_MreD"/>
    <property type="match status" value="1"/>
</dbReference>
<evidence type="ECO:0000256" key="7">
    <source>
        <dbReference type="ARBA" id="ARBA00023136"/>
    </source>
</evidence>
<evidence type="ECO:0000313" key="10">
    <source>
        <dbReference type="Proteomes" id="UP000199433"/>
    </source>
</evidence>
<dbReference type="AlphaFoldDB" id="A0A1G9B1J6"/>
<keyword evidence="4 8" id="KW-0812">Transmembrane</keyword>
<proteinExistence type="inferred from homology"/>
<feature type="transmembrane region" description="Helical" evidence="8">
    <location>
        <begin position="105"/>
        <end position="128"/>
    </location>
</feature>
<accession>A0A1G9B1J6</accession>
<name>A0A1G9B1J6_9LACT</name>
<keyword evidence="3" id="KW-1003">Cell membrane</keyword>
<evidence type="ECO:0000256" key="2">
    <source>
        <dbReference type="ARBA" id="ARBA00007776"/>
    </source>
</evidence>
<gene>
    <name evidence="9" type="ORF">SAMN04488098_102414</name>
</gene>
<keyword evidence="10" id="KW-1185">Reference proteome</keyword>
<dbReference type="OrthoDB" id="2148512at2"/>
<evidence type="ECO:0000256" key="3">
    <source>
        <dbReference type="ARBA" id="ARBA00022475"/>
    </source>
</evidence>
<organism evidence="9 10">
    <name type="scientific">Alkalibacterium thalassium</name>
    <dbReference type="NCBI Taxonomy" id="426701"/>
    <lineage>
        <taxon>Bacteria</taxon>
        <taxon>Bacillati</taxon>
        <taxon>Bacillota</taxon>
        <taxon>Bacilli</taxon>
        <taxon>Lactobacillales</taxon>
        <taxon>Carnobacteriaceae</taxon>
        <taxon>Alkalibacterium</taxon>
    </lineage>
</organism>
<dbReference type="RefSeq" id="WP_091267007.1">
    <property type="nucleotide sequence ID" value="NZ_FNFK01000024.1"/>
</dbReference>
<feature type="transmembrane region" description="Helical" evidence="8">
    <location>
        <begin position="148"/>
        <end position="166"/>
    </location>
</feature>
<keyword evidence="5" id="KW-0133">Cell shape</keyword>
<reference evidence="10" key="1">
    <citation type="submission" date="2016-10" db="EMBL/GenBank/DDBJ databases">
        <authorList>
            <person name="Varghese N."/>
            <person name="Submissions S."/>
        </authorList>
    </citation>
    <scope>NUCLEOTIDE SEQUENCE [LARGE SCALE GENOMIC DNA]</scope>
    <source>
        <strain evidence="10">DSM 19181</strain>
    </source>
</reference>
<comment type="similarity">
    <text evidence="2">Belongs to the MreD family.</text>
</comment>
<dbReference type="STRING" id="426701.SAMN04488098_102414"/>
<sequence length="187" mass="21521">MEQWKRVVIPIVLLFFSLLTDGLIVALFTEQLNVPFGFMSPRLFVLVVIMLAFYLEPRHMIILTVVFGFIYDSYFSGLLGIYIAGLTLIAYFVMQLRKIFDTTYLIILLVSIIMITFLEFFVFGIYTVLDLTTMGVQNFMADRLSASLLFNTVIAVFLILPLKYVIQSMGIDRKDNKDKSKSSISYR</sequence>
<keyword evidence="7 8" id="KW-0472">Membrane</keyword>
<dbReference type="Pfam" id="PF04093">
    <property type="entry name" value="MreD"/>
    <property type="match status" value="1"/>
</dbReference>
<evidence type="ECO:0000256" key="1">
    <source>
        <dbReference type="ARBA" id="ARBA00004651"/>
    </source>
</evidence>
<dbReference type="GO" id="GO:0005886">
    <property type="term" value="C:plasma membrane"/>
    <property type="evidence" value="ECO:0007669"/>
    <property type="project" value="UniProtKB-SubCell"/>
</dbReference>
<evidence type="ECO:0000256" key="4">
    <source>
        <dbReference type="ARBA" id="ARBA00022692"/>
    </source>
</evidence>
<dbReference type="InterPro" id="IPR007227">
    <property type="entry name" value="Cell_shape_determining_MreD"/>
</dbReference>
<dbReference type="EMBL" id="FNFK01000024">
    <property type="protein sequence ID" value="SDK33466.1"/>
    <property type="molecule type" value="Genomic_DNA"/>
</dbReference>
<evidence type="ECO:0000256" key="6">
    <source>
        <dbReference type="ARBA" id="ARBA00022989"/>
    </source>
</evidence>
<dbReference type="GO" id="GO:0008360">
    <property type="term" value="P:regulation of cell shape"/>
    <property type="evidence" value="ECO:0007669"/>
    <property type="project" value="UniProtKB-KW"/>
</dbReference>